<proteinExistence type="predicted"/>
<dbReference type="EMBL" id="MWPQ01000002">
    <property type="protein sequence ID" value="OPH84678.1"/>
    <property type="molecule type" value="Genomic_DNA"/>
</dbReference>
<gene>
    <name evidence="1" type="ORF">B2M20_00665</name>
</gene>
<reference evidence="1 2" key="1">
    <citation type="submission" date="2017-02" db="EMBL/GenBank/DDBJ databases">
        <title>Genome sequence of the nitrite-oxidizing bacterium Nitrobacter vulgaris strain Ab1.</title>
        <authorList>
            <person name="Mellbye B.L."/>
            <person name="Davis E.W."/>
            <person name="Spieck E."/>
            <person name="Chang J.H."/>
            <person name="Bottomley P.J."/>
            <person name="Sayavedra-Soto L.A."/>
        </authorList>
    </citation>
    <scope>NUCLEOTIDE SEQUENCE [LARGE SCALE GENOMIC DNA]</scope>
    <source>
        <strain evidence="1 2">Ab1</strain>
    </source>
</reference>
<dbReference type="Proteomes" id="UP000189940">
    <property type="component" value="Unassembled WGS sequence"/>
</dbReference>
<dbReference type="STRING" id="29421.B2M20_00665"/>
<comment type="caution">
    <text evidence="1">The sequence shown here is derived from an EMBL/GenBank/DDBJ whole genome shotgun (WGS) entry which is preliminary data.</text>
</comment>
<dbReference type="AlphaFoldDB" id="A0A1V4I370"/>
<sequence length="163" mass="18689">MVVVRMMRSIDPEDYNRRCNWLEAINLERTKEDYSEFVRVNREYMRDRLYELRPPGLDFIHAGRAIVESAGFEIESALVQHCLHLTEADSDIEKAFYCAITAAVNSCPGPADWDMIALALATFVHTLPHFKSIVQPGEFHQPFGDKTGWRMAKNPCSSTRLQP</sequence>
<protein>
    <submittedName>
        <fullName evidence="1">Uncharacterized protein</fullName>
    </submittedName>
</protein>
<keyword evidence="2" id="KW-1185">Reference proteome</keyword>
<organism evidence="1 2">
    <name type="scientific">Nitrobacter vulgaris</name>
    <dbReference type="NCBI Taxonomy" id="29421"/>
    <lineage>
        <taxon>Bacteria</taxon>
        <taxon>Pseudomonadati</taxon>
        <taxon>Pseudomonadota</taxon>
        <taxon>Alphaproteobacteria</taxon>
        <taxon>Hyphomicrobiales</taxon>
        <taxon>Nitrobacteraceae</taxon>
        <taxon>Nitrobacter</taxon>
    </lineage>
</organism>
<evidence type="ECO:0000313" key="2">
    <source>
        <dbReference type="Proteomes" id="UP000189940"/>
    </source>
</evidence>
<evidence type="ECO:0000313" key="1">
    <source>
        <dbReference type="EMBL" id="OPH84678.1"/>
    </source>
</evidence>
<accession>A0A1V4I370</accession>
<name>A0A1V4I370_NITVU</name>